<evidence type="ECO:0000256" key="7">
    <source>
        <dbReference type="SAM" id="MobiDB-lite"/>
    </source>
</evidence>
<name>A0A5C3M5V3_9AGAR</name>
<evidence type="ECO:0000259" key="8">
    <source>
        <dbReference type="PROSITE" id="PS50071"/>
    </source>
</evidence>
<dbReference type="SMART" id="SM00389">
    <property type="entry name" value="HOX"/>
    <property type="match status" value="1"/>
</dbReference>
<evidence type="ECO:0000256" key="4">
    <source>
        <dbReference type="ARBA" id="ARBA00023242"/>
    </source>
</evidence>
<dbReference type="EMBL" id="ML213597">
    <property type="protein sequence ID" value="TFK40073.1"/>
    <property type="molecule type" value="Genomic_DNA"/>
</dbReference>
<feature type="region of interest" description="Disordered" evidence="7">
    <location>
        <begin position="1"/>
        <end position="123"/>
    </location>
</feature>
<dbReference type="InterPro" id="IPR057939">
    <property type="entry name" value="TRF2_HOY1_PH"/>
</dbReference>
<dbReference type="InterPro" id="IPR001356">
    <property type="entry name" value="HD"/>
</dbReference>
<dbReference type="SUPFAM" id="SSF46689">
    <property type="entry name" value="Homeodomain-like"/>
    <property type="match status" value="1"/>
</dbReference>
<keyword evidence="10" id="KW-1185">Reference proteome</keyword>
<gene>
    <name evidence="9" type="ORF">BDQ12DRAFT_482423</name>
</gene>
<keyword evidence="4 5" id="KW-0539">Nucleus</keyword>
<comment type="subcellular location">
    <subcellularLocation>
        <location evidence="1 5 6">Nucleus</location>
    </subcellularLocation>
</comment>
<dbReference type="InterPro" id="IPR009057">
    <property type="entry name" value="Homeodomain-like_sf"/>
</dbReference>
<feature type="DNA-binding region" description="Homeobox" evidence="5">
    <location>
        <begin position="87"/>
        <end position="146"/>
    </location>
</feature>
<dbReference type="Pfam" id="PF24818">
    <property type="entry name" value="PH_TRF2_HOY1"/>
    <property type="match status" value="1"/>
</dbReference>
<dbReference type="STRING" id="68775.A0A5C3M5V3"/>
<feature type="compositionally biased region" description="Polar residues" evidence="7">
    <location>
        <begin position="71"/>
        <end position="80"/>
    </location>
</feature>
<feature type="region of interest" description="Disordered" evidence="7">
    <location>
        <begin position="375"/>
        <end position="394"/>
    </location>
</feature>
<evidence type="ECO:0000313" key="10">
    <source>
        <dbReference type="Proteomes" id="UP000308652"/>
    </source>
</evidence>
<reference evidence="9 10" key="1">
    <citation type="journal article" date="2019" name="Nat. Ecol. Evol.">
        <title>Megaphylogeny resolves global patterns of mushroom evolution.</title>
        <authorList>
            <person name="Varga T."/>
            <person name="Krizsan K."/>
            <person name="Foldi C."/>
            <person name="Dima B."/>
            <person name="Sanchez-Garcia M."/>
            <person name="Sanchez-Ramirez S."/>
            <person name="Szollosi G.J."/>
            <person name="Szarkandi J.G."/>
            <person name="Papp V."/>
            <person name="Albert L."/>
            <person name="Andreopoulos W."/>
            <person name="Angelini C."/>
            <person name="Antonin V."/>
            <person name="Barry K.W."/>
            <person name="Bougher N.L."/>
            <person name="Buchanan P."/>
            <person name="Buyck B."/>
            <person name="Bense V."/>
            <person name="Catcheside P."/>
            <person name="Chovatia M."/>
            <person name="Cooper J."/>
            <person name="Damon W."/>
            <person name="Desjardin D."/>
            <person name="Finy P."/>
            <person name="Geml J."/>
            <person name="Haridas S."/>
            <person name="Hughes K."/>
            <person name="Justo A."/>
            <person name="Karasinski D."/>
            <person name="Kautmanova I."/>
            <person name="Kiss B."/>
            <person name="Kocsube S."/>
            <person name="Kotiranta H."/>
            <person name="LaButti K.M."/>
            <person name="Lechner B.E."/>
            <person name="Liimatainen K."/>
            <person name="Lipzen A."/>
            <person name="Lukacs Z."/>
            <person name="Mihaltcheva S."/>
            <person name="Morgado L.N."/>
            <person name="Niskanen T."/>
            <person name="Noordeloos M.E."/>
            <person name="Ohm R.A."/>
            <person name="Ortiz-Santana B."/>
            <person name="Ovrebo C."/>
            <person name="Racz N."/>
            <person name="Riley R."/>
            <person name="Savchenko A."/>
            <person name="Shiryaev A."/>
            <person name="Soop K."/>
            <person name="Spirin V."/>
            <person name="Szebenyi C."/>
            <person name="Tomsovsky M."/>
            <person name="Tulloss R.E."/>
            <person name="Uehling J."/>
            <person name="Grigoriev I.V."/>
            <person name="Vagvolgyi C."/>
            <person name="Papp T."/>
            <person name="Martin F.M."/>
            <person name="Miettinen O."/>
            <person name="Hibbett D.S."/>
            <person name="Nagy L.G."/>
        </authorList>
    </citation>
    <scope>NUCLEOTIDE SEQUENCE [LARGE SCALE GENOMIC DNA]</scope>
    <source>
        <strain evidence="9 10">CBS 166.37</strain>
    </source>
</reference>
<dbReference type="GO" id="GO:0005634">
    <property type="term" value="C:nucleus"/>
    <property type="evidence" value="ECO:0007669"/>
    <property type="project" value="UniProtKB-SubCell"/>
</dbReference>
<dbReference type="PANTHER" id="PTHR24324:SF5">
    <property type="entry name" value="HEMATOPOIETICALLY-EXPRESSED HOMEOBOX PROTEIN HHEX"/>
    <property type="match status" value="1"/>
</dbReference>
<evidence type="ECO:0000256" key="6">
    <source>
        <dbReference type="RuleBase" id="RU000682"/>
    </source>
</evidence>
<dbReference type="PANTHER" id="PTHR24324">
    <property type="entry name" value="HOMEOBOX PROTEIN HHEX"/>
    <property type="match status" value="1"/>
</dbReference>
<dbReference type="OrthoDB" id="6159439at2759"/>
<dbReference type="GO" id="GO:0000978">
    <property type="term" value="F:RNA polymerase II cis-regulatory region sequence-specific DNA binding"/>
    <property type="evidence" value="ECO:0007669"/>
    <property type="project" value="TreeGrafter"/>
</dbReference>
<sequence length="514" mass="57068">MSQDETFSLFQTHIKREPLQLESTSLTRVGGDDHSGANPSSALNLCYPSAYDRSSSRNSELRMSQDETKPIPNSQRSGSVSSKSDKEKRKRSRVTPSQLNQLEAIFASDRSPTAARRREISERLGMHERQTQIWFQNRRAKAKLQDGKPKGRSESMEVPPNTPPELSIGVEVELHNLIHESEPVTIIPCSDLTIGNWRRISSVAKRDLIAYVSEAKRSLSWFIRSDGFGFKMEIPFDSIAETEFDNSLLEGGIVTFLLTNPPIFYLENTSSPDDDGTIHRDWKRCSDWTEGHEASRVLRHTLVGSAVQLAHLLQSIHHITGTNPTYGADSMSTSPIEAVPAPSMAGLIGPGYHFSNAGSGEVGPPLQLTRRTSMGDVELSPGSSYADHRTRSIPASSGPVPSFARYYNTPLDRQMPAGPSRHFQASQSQVVEEYNEDYNINNISSATHTPFSASYPIHPTGSSYFDSVPHFIQNHTLRRPASTSMIHFQHHPFSTPSIVTSHPYYPLPSPTTPD</sequence>
<evidence type="ECO:0000256" key="5">
    <source>
        <dbReference type="PROSITE-ProRule" id="PRU00108"/>
    </source>
</evidence>
<dbReference type="Pfam" id="PF00046">
    <property type="entry name" value="Homeodomain"/>
    <property type="match status" value="1"/>
</dbReference>
<dbReference type="GO" id="GO:0030154">
    <property type="term" value="P:cell differentiation"/>
    <property type="evidence" value="ECO:0007669"/>
    <property type="project" value="TreeGrafter"/>
</dbReference>
<organism evidence="9 10">
    <name type="scientific">Crucibulum laeve</name>
    <dbReference type="NCBI Taxonomy" id="68775"/>
    <lineage>
        <taxon>Eukaryota</taxon>
        <taxon>Fungi</taxon>
        <taxon>Dikarya</taxon>
        <taxon>Basidiomycota</taxon>
        <taxon>Agaricomycotina</taxon>
        <taxon>Agaricomycetes</taxon>
        <taxon>Agaricomycetidae</taxon>
        <taxon>Agaricales</taxon>
        <taxon>Agaricineae</taxon>
        <taxon>Nidulariaceae</taxon>
        <taxon>Crucibulum</taxon>
    </lineage>
</organism>
<evidence type="ECO:0000256" key="1">
    <source>
        <dbReference type="ARBA" id="ARBA00004123"/>
    </source>
</evidence>
<evidence type="ECO:0000256" key="3">
    <source>
        <dbReference type="ARBA" id="ARBA00023155"/>
    </source>
</evidence>
<protein>
    <recommendedName>
        <fullName evidence="8">Homeobox domain-containing protein</fullName>
    </recommendedName>
</protein>
<proteinExistence type="predicted"/>
<feature type="region of interest" description="Disordered" evidence="7">
    <location>
        <begin position="144"/>
        <end position="165"/>
    </location>
</feature>
<evidence type="ECO:0000256" key="2">
    <source>
        <dbReference type="ARBA" id="ARBA00023125"/>
    </source>
</evidence>
<dbReference type="Gene3D" id="1.10.10.60">
    <property type="entry name" value="Homeodomain-like"/>
    <property type="match status" value="1"/>
</dbReference>
<feature type="compositionally biased region" description="Basic and acidic residues" evidence="7">
    <location>
        <begin position="144"/>
        <end position="155"/>
    </location>
</feature>
<evidence type="ECO:0000313" key="9">
    <source>
        <dbReference type="EMBL" id="TFK40073.1"/>
    </source>
</evidence>
<feature type="compositionally biased region" description="Basic and acidic residues" evidence="7">
    <location>
        <begin position="59"/>
        <end position="69"/>
    </location>
</feature>
<dbReference type="InterPro" id="IPR051000">
    <property type="entry name" value="Homeobox_DNA-bind_prot"/>
</dbReference>
<dbReference type="CDD" id="cd00086">
    <property type="entry name" value="homeodomain"/>
    <property type="match status" value="1"/>
</dbReference>
<keyword evidence="3 5" id="KW-0371">Homeobox</keyword>
<dbReference type="PROSITE" id="PS50071">
    <property type="entry name" value="HOMEOBOX_2"/>
    <property type="match status" value="1"/>
</dbReference>
<dbReference type="Proteomes" id="UP000308652">
    <property type="component" value="Unassembled WGS sequence"/>
</dbReference>
<feature type="domain" description="Homeobox" evidence="8">
    <location>
        <begin position="85"/>
        <end position="145"/>
    </location>
</feature>
<dbReference type="GO" id="GO:0006357">
    <property type="term" value="P:regulation of transcription by RNA polymerase II"/>
    <property type="evidence" value="ECO:0007669"/>
    <property type="project" value="TreeGrafter"/>
</dbReference>
<keyword evidence="2 5" id="KW-0238">DNA-binding</keyword>
<accession>A0A5C3M5V3</accession>
<feature type="compositionally biased region" description="Polar residues" evidence="7">
    <location>
        <begin position="1"/>
        <end position="11"/>
    </location>
</feature>
<dbReference type="AlphaFoldDB" id="A0A5C3M5V3"/>